<dbReference type="PRINTS" id="PR01655">
    <property type="entry name" value="UDPGLUCOSER"/>
</dbReference>
<evidence type="ECO:0000256" key="8">
    <source>
        <dbReference type="ARBA" id="ARBA00023180"/>
    </source>
</evidence>
<feature type="transmembrane region" description="Helical" evidence="10">
    <location>
        <begin position="191"/>
        <end position="212"/>
    </location>
</feature>
<reference evidence="12 13" key="1">
    <citation type="submission" date="2009-12" db="EMBL/GenBank/DDBJ databases">
        <title>The Genome Sequence of Anolis carolinensis (Green Anole Lizard).</title>
        <authorList>
            <consortium name="The Genome Sequencing Platform"/>
            <person name="Di Palma F."/>
            <person name="Alfoldi J."/>
            <person name="Heiman D."/>
            <person name="Young S."/>
            <person name="Grabherr M."/>
            <person name="Johnson J."/>
            <person name="Lander E.S."/>
            <person name="Lindblad-Toh K."/>
        </authorList>
    </citation>
    <scope>NUCLEOTIDE SEQUENCE [LARGE SCALE GENOMIC DNA]</scope>
    <source>
        <strain evidence="12 13">JBL SC #1</strain>
    </source>
</reference>
<keyword evidence="2" id="KW-1003">Cell membrane</keyword>
<dbReference type="GO" id="GO:0061484">
    <property type="term" value="P:hematopoietic stem cell homeostasis"/>
    <property type="evidence" value="ECO:0007669"/>
    <property type="project" value="Ensembl"/>
</dbReference>
<dbReference type="GO" id="GO:0005886">
    <property type="term" value="C:plasma membrane"/>
    <property type="evidence" value="ECO:0007669"/>
    <property type="project" value="UniProtKB-SubCell"/>
</dbReference>
<protein>
    <submittedName>
        <fullName evidence="12">Purinergic receptor P2Y14</fullName>
    </submittedName>
</protein>
<keyword evidence="7" id="KW-0675">Receptor</keyword>
<dbReference type="InterPro" id="IPR000276">
    <property type="entry name" value="GPCR_Rhodpsn"/>
</dbReference>
<dbReference type="KEGG" id="acs:103278181"/>
<evidence type="ECO:0000256" key="5">
    <source>
        <dbReference type="ARBA" id="ARBA00023040"/>
    </source>
</evidence>
<evidence type="ECO:0000256" key="6">
    <source>
        <dbReference type="ARBA" id="ARBA00023136"/>
    </source>
</evidence>
<dbReference type="PANTHER" id="PTHR24233">
    <property type="entry name" value="P2Y PURINOCEPTOR-RELATED G-PROTEIN COUPLED RECEPTOR"/>
    <property type="match status" value="1"/>
</dbReference>
<sequence length="336" mass="38402">MLNSSTTSGNHCNYSKKFIKEALPWAYGFIFIVGILLNGAAAWVFLHIPSKTSFIVYLKNIVIADLIIILTFPFKIFADSEIGPWQLKVVVCRFSAVVFYLNLYISITLFGLIGFDRCYKVVNSQFISSAHTVRCSKIACVIMWALHMLISLPNSILTDKTATKENSGKCMSLKNTLGVQWHKASNYTCLAIFWIVFLLLIIFYSSISRKIYFSHKKFKKNSKSAKKKTNRNIFIIMLVFIICFVPYHIARIPYTLSQGSSPYSCETEKVLFYIKELTLLLSAANVCLDPIIYVFLCQPFKQRLYQKLQLKMKISEELENSRSRKSNAIGETIVIS</sequence>
<evidence type="ECO:0000256" key="10">
    <source>
        <dbReference type="SAM" id="Phobius"/>
    </source>
</evidence>
<dbReference type="Pfam" id="PF00001">
    <property type="entry name" value="7tm_1"/>
    <property type="match status" value="1"/>
</dbReference>
<dbReference type="AlphaFoldDB" id="G1KH87"/>
<keyword evidence="13" id="KW-1185">Reference proteome</keyword>
<keyword evidence="5" id="KW-0297">G-protein coupled receptor</keyword>
<feature type="transmembrane region" description="Helical" evidence="10">
    <location>
        <begin position="233"/>
        <end position="250"/>
    </location>
</feature>
<dbReference type="GO" id="GO:0045028">
    <property type="term" value="F:G protein-coupled purinergic nucleotide receptor activity"/>
    <property type="evidence" value="ECO:0000318"/>
    <property type="project" value="GO_Central"/>
</dbReference>
<keyword evidence="9" id="KW-0807">Transducer</keyword>
<evidence type="ECO:0000256" key="1">
    <source>
        <dbReference type="ARBA" id="ARBA00004651"/>
    </source>
</evidence>
<feature type="transmembrane region" description="Helical" evidence="10">
    <location>
        <begin position="270"/>
        <end position="296"/>
    </location>
</feature>
<dbReference type="GeneTree" id="ENSGT01110000267255"/>
<feature type="transmembrane region" description="Helical" evidence="10">
    <location>
        <begin position="57"/>
        <end position="77"/>
    </location>
</feature>
<dbReference type="CTD" id="9934"/>
<accession>G1KH87</accession>
<dbReference type="FunFam" id="1.20.1070.10:FF:000049">
    <property type="entry name" value="G-protein coupled receptor 87"/>
    <property type="match status" value="1"/>
</dbReference>
<evidence type="ECO:0000313" key="12">
    <source>
        <dbReference type="Ensembl" id="ENSACAP00000007792.2"/>
    </source>
</evidence>
<dbReference type="GeneID" id="103278181"/>
<dbReference type="SUPFAM" id="SSF81321">
    <property type="entry name" value="Family A G protein-coupled receptor-like"/>
    <property type="match status" value="1"/>
</dbReference>
<keyword evidence="4 10" id="KW-1133">Transmembrane helix</keyword>
<dbReference type="HOGENOM" id="CLU_009579_8_2_1"/>
<dbReference type="Bgee" id="ENSACAG00000007973">
    <property type="expression patterns" value="Expressed in adrenal gland and 7 other cell types or tissues"/>
</dbReference>
<dbReference type="PROSITE" id="PS50262">
    <property type="entry name" value="G_PROTEIN_RECEP_F1_2"/>
    <property type="match status" value="1"/>
</dbReference>
<keyword evidence="6 10" id="KW-0472">Membrane</keyword>
<evidence type="ECO:0000256" key="7">
    <source>
        <dbReference type="ARBA" id="ARBA00023170"/>
    </source>
</evidence>
<dbReference type="InterPro" id="IPR017452">
    <property type="entry name" value="GPCR_Rhodpsn_7TM"/>
</dbReference>
<evidence type="ECO:0000256" key="3">
    <source>
        <dbReference type="ARBA" id="ARBA00022692"/>
    </source>
</evidence>
<feature type="transmembrane region" description="Helical" evidence="10">
    <location>
        <begin position="97"/>
        <end position="115"/>
    </location>
</feature>
<feature type="transmembrane region" description="Helical" evidence="10">
    <location>
        <begin position="136"/>
        <end position="157"/>
    </location>
</feature>
<dbReference type="Proteomes" id="UP000001646">
    <property type="component" value="Chromosome 3"/>
</dbReference>
<dbReference type="OrthoDB" id="6163051at2759"/>
<comment type="subcellular location">
    <subcellularLocation>
        <location evidence="1">Cell membrane</location>
        <topology evidence="1">Multi-pass membrane protein</topology>
    </subcellularLocation>
</comment>
<dbReference type="InterPro" id="IPR005466">
    <property type="entry name" value="P2Y14_rcpt"/>
</dbReference>
<organism evidence="12 13">
    <name type="scientific">Anolis carolinensis</name>
    <name type="common">Green anole</name>
    <name type="synonym">American chameleon</name>
    <dbReference type="NCBI Taxonomy" id="28377"/>
    <lineage>
        <taxon>Eukaryota</taxon>
        <taxon>Metazoa</taxon>
        <taxon>Chordata</taxon>
        <taxon>Craniata</taxon>
        <taxon>Vertebrata</taxon>
        <taxon>Euteleostomi</taxon>
        <taxon>Lepidosauria</taxon>
        <taxon>Squamata</taxon>
        <taxon>Bifurcata</taxon>
        <taxon>Unidentata</taxon>
        <taxon>Episquamata</taxon>
        <taxon>Toxicofera</taxon>
        <taxon>Iguania</taxon>
        <taxon>Dactyloidae</taxon>
        <taxon>Anolis</taxon>
    </lineage>
</organism>
<dbReference type="PANTHER" id="PTHR24233:SF3">
    <property type="entry name" value="P2Y PURINOCEPTOR 14"/>
    <property type="match status" value="1"/>
</dbReference>
<dbReference type="PRINTS" id="PR01157">
    <property type="entry name" value="P2YPURNOCPTR"/>
</dbReference>
<dbReference type="InParanoid" id="G1KH87"/>
<keyword evidence="3 10" id="KW-0812">Transmembrane</keyword>
<dbReference type="RefSeq" id="XP_062832749.1">
    <property type="nucleotide sequence ID" value="XM_062976679.1"/>
</dbReference>
<proteinExistence type="predicted"/>
<evidence type="ECO:0000259" key="11">
    <source>
        <dbReference type="PROSITE" id="PS50262"/>
    </source>
</evidence>
<dbReference type="eggNOG" id="ENOG502R537">
    <property type="taxonomic scope" value="Eukaryota"/>
</dbReference>
<feature type="domain" description="G-protein coupled receptors family 1 profile" evidence="11">
    <location>
        <begin position="28"/>
        <end position="293"/>
    </location>
</feature>
<evidence type="ECO:0000256" key="9">
    <source>
        <dbReference type="ARBA" id="ARBA00023224"/>
    </source>
</evidence>
<name>G1KH87_ANOCA</name>
<keyword evidence="8" id="KW-0325">Glycoprotein</keyword>
<dbReference type="Ensembl" id="ENSACAT00000007958.2">
    <property type="protein sequence ID" value="ENSACAP00000007792.2"/>
    <property type="gene ID" value="ENSACAG00000007973.2"/>
</dbReference>
<dbReference type="GO" id="GO:0007186">
    <property type="term" value="P:G protein-coupled receptor signaling pathway"/>
    <property type="evidence" value="ECO:0000318"/>
    <property type="project" value="GO_Central"/>
</dbReference>
<feature type="transmembrane region" description="Helical" evidence="10">
    <location>
        <begin position="25"/>
        <end position="45"/>
    </location>
</feature>
<dbReference type="RefSeq" id="XP_008104369.1">
    <property type="nucleotide sequence ID" value="XM_008106162.3"/>
</dbReference>
<evidence type="ECO:0000256" key="4">
    <source>
        <dbReference type="ARBA" id="ARBA00022989"/>
    </source>
</evidence>
<dbReference type="OMA" id="FVHTVNY"/>
<reference evidence="12" key="2">
    <citation type="submission" date="2025-08" db="UniProtKB">
        <authorList>
            <consortium name="Ensembl"/>
        </authorList>
    </citation>
    <scope>IDENTIFICATION</scope>
</reference>
<dbReference type="PRINTS" id="PR00237">
    <property type="entry name" value="GPCRRHODOPSN"/>
</dbReference>
<gene>
    <name evidence="12" type="primary">P2RY14</name>
</gene>
<evidence type="ECO:0000313" key="13">
    <source>
        <dbReference type="Proteomes" id="UP000001646"/>
    </source>
</evidence>
<dbReference type="RefSeq" id="XP_008104368.1">
    <property type="nucleotide sequence ID" value="XM_008106161.3"/>
</dbReference>
<evidence type="ECO:0000256" key="2">
    <source>
        <dbReference type="ARBA" id="ARBA00022475"/>
    </source>
</evidence>
<reference evidence="12" key="3">
    <citation type="submission" date="2025-09" db="UniProtKB">
        <authorList>
            <consortium name="Ensembl"/>
        </authorList>
    </citation>
    <scope>IDENTIFICATION</scope>
</reference>
<dbReference type="Gene3D" id="1.20.1070.10">
    <property type="entry name" value="Rhodopsin 7-helix transmembrane proteins"/>
    <property type="match status" value="1"/>
</dbReference>